<sequence>MKIALSILLLLLPSAAVAEPIKRPPRDAGFAISLSEPVLRSQPDIRVYDLDLFDAEPSTIAALHAGGGYVICYFSAGSFEDWRPDVAQFPKHLLGKAYAGWPGERWLDIRERDELARILGARLDLAAQKDCDAVDPDNVDGFANPTGFGITIDDQRAFNLWLAEAAHARRLAVGLKNAAELVGDLVEHFDFSIVESCAAQDSCAAYQPFAARKKPVFQIEYREETRDWASVCRGAAQRGFTAIRAGLALDGTAETCPRP</sequence>
<evidence type="ECO:0000313" key="4">
    <source>
        <dbReference type="Proteomes" id="UP001230156"/>
    </source>
</evidence>
<dbReference type="PANTHER" id="PTHR35273">
    <property type="entry name" value="ALPHA-1,4 POLYGALACTOSAMINIDASE, PUTATIVE (AFU_ORTHOLOGUE AFUA_3G07890)-RELATED"/>
    <property type="match status" value="1"/>
</dbReference>
<evidence type="ECO:0000313" key="3">
    <source>
        <dbReference type="EMBL" id="MDQ7247098.1"/>
    </source>
</evidence>
<dbReference type="Proteomes" id="UP001230156">
    <property type="component" value="Unassembled WGS sequence"/>
</dbReference>
<dbReference type="PANTHER" id="PTHR35273:SF2">
    <property type="entry name" value="ALPHA-GALACTOSIDASE"/>
    <property type="match status" value="1"/>
</dbReference>
<gene>
    <name evidence="3" type="ORF">Q8A70_05455</name>
</gene>
<dbReference type="RefSeq" id="WP_379954503.1">
    <property type="nucleotide sequence ID" value="NZ_JAUYVI010000002.1"/>
</dbReference>
<evidence type="ECO:0000256" key="1">
    <source>
        <dbReference type="SAM" id="SignalP"/>
    </source>
</evidence>
<reference evidence="4" key="1">
    <citation type="submission" date="2023-08" db="EMBL/GenBank/DDBJ databases">
        <title>Rhodospirillaceae gen. nov., a novel taxon isolated from the Yangtze River Yuezi River estuary sludge.</title>
        <authorList>
            <person name="Ruan L."/>
        </authorList>
    </citation>
    <scope>NUCLEOTIDE SEQUENCE [LARGE SCALE GENOMIC DNA]</scope>
    <source>
        <strain evidence="4">R-7</strain>
    </source>
</reference>
<proteinExistence type="predicted"/>
<dbReference type="Pfam" id="PF03537">
    <property type="entry name" value="Glyco_hydro_114"/>
    <property type="match status" value="1"/>
</dbReference>
<accession>A0ABU0YHA0</accession>
<keyword evidence="4" id="KW-1185">Reference proteome</keyword>
<keyword evidence="1" id="KW-0732">Signal</keyword>
<feature type="signal peptide" evidence="1">
    <location>
        <begin position="1"/>
        <end position="18"/>
    </location>
</feature>
<feature type="chain" id="PRO_5047414590" evidence="1">
    <location>
        <begin position="19"/>
        <end position="259"/>
    </location>
</feature>
<dbReference type="EMBL" id="JAUYVI010000002">
    <property type="protein sequence ID" value="MDQ7247098.1"/>
    <property type="molecule type" value="Genomic_DNA"/>
</dbReference>
<comment type="caution">
    <text evidence="3">The sequence shown here is derived from an EMBL/GenBank/DDBJ whole genome shotgun (WGS) entry which is preliminary data.</text>
</comment>
<dbReference type="InterPro" id="IPR017853">
    <property type="entry name" value="GH"/>
</dbReference>
<dbReference type="Gene3D" id="3.20.20.70">
    <property type="entry name" value="Aldolase class I"/>
    <property type="match status" value="1"/>
</dbReference>
<dbReference type="InterPro" id="IPR004352">
    <property type="entry name" value="GH114_TIM-barrel"/>
</dbReference>
<evidence type="ECO:0000259" key="2">
    <source>
        <dbReference type="Pfam" id="PF03537"/>
    </source>
</evidence>
<organism evidence="3 4">
    <name type="scientific">Dongia sedimenti</name>
    <dbReference type="NCBI Taxonomy" id="3064282"/>
    <lineage>
        <taxon>Bacteria</taxon>
        <taxon>Pseudomonadati</taxon>
        <taxon>Pseudomonadota</taxon>
        <taxon>Alphaproteobacteria</taxon>
        <taxon>Rhodospirillales</taxon>
        <taxon>Dongiaceae</taxon>
        <taxon>Dongia</taxon>
    </lineage>
</organism>
<dbReference type="SUPFAM" id="SSF51445">
    <property type="entry name" value="(Trans)glycosidases"/>
    <property type="match status" value="1"/>
</dbReference>
<name>A0ABU0YHA0_9PROT</name>
<protein>
    <submittedName>
        <fullName evidence="3">Endo alpha-1,4 polygalactosaminidase</fullName>
    </submittedName>
</protein>
<dbReference type="InterPro" id="IPR013785">
    <property type="entry name" value="Aldolase_TIM"/>
</dbReference>
<feature type="domain" description="Glycoside-hydrolase family GH114 TIM-barrel" evidence="2">
    <location>
        <begin position="30"/>
        <end position="250"/>
    </location>
</feature>